<dbReference type="InterPro" id="IPR012338">
    <property type="entry name" value="Beta-lactam/transpept-like"/>
</dbReference>
<dbReference type="PROSITE" id="PS51178">
    <property type="entry name" value="PASTA"/>
    <property type="match status" value="1"/>
</dbReference>
<proteinExistence type="inferred from homology"/>
<keyword evidence="7" id="KW-0046">Antibiotic resistance</keyword>
<dbReference type="SMART" id="SM00740">
    <property type="entry name" value="PASTA"/>
    <property type="match status" value="1"/>
</dbReference>
<dbReference type="EC" id="3.5.2.6" evidence="3"/>
<dbReference type="Pfam" id="PF03717">
    <property type="entry name" value="PBP_dimer"/>
    <property type="match status" value="1"/>
</dbReference>
<feature type="domain" description="PASTA" evidence="9">
    <location>
        <begin position="540"/>
        <end position="599"/>
    </location>
</feature>
<dbReference type="Gene3D" id="3.30.10.20">
    <property type="match status" value="1"/>
</dbReference>
<dbReference type="InterPro" id="IPR005311">
    <property type="entry name" value="PBP_dimer"/>
</dbReference>
<organism evidence="10 11">
    <name type="scientific">Desulfofustis limnaeus</name>
    <dbReference type="NCBI Taxonomy" id="2740163"/>
    <lineage>
        <taxon>Bacteria</taxon>
        <taxon>Pseudomonadati</taxon>
        <taxon>Thermodesulfobacteriota</taxon>
        <taxon>Desulfobulbia</taxon>
        <taxon>Desulfobulbales</taxon>
        <taxon>Desulfocapsaceae</taxon>
        <taxon>Desulfofustis</taxon>
    </lineage>
</organism>
<evidence type="ECO:0000256" key="6">
    <source>
        <dbReference type="ARBA" id="ARBA00022801"/>
    </source>
</evidence>
<evidence type="ECO:0000256" key="4">
    <source>
        <dbReference type="ARBA" id="ARBA00022645"/>
    </source>
</evidence>
<comment type="catalytic activity">
    <reaction evidence="1">
        <text>a beta-lactam + H2O = a substituted beta-amino acid</text>
        <dbReference type="Rhea" id="RHEA:20401"/>
        <dbReference type="ChEBI" id="CHEBI:15377"/>
        <dbReference type="ChEBI" id="CHEBI:35627"/>
        <dbReference type="ChEBI" id="CHEBI:140347"/>
        <dbReference type="EC" id="3.5.2.6"/>
    </reaction>
</comment>
<dbReference type="InterPro" id="IPR005543">
    <property type="entry name" value="PASTA_dom"/>
</dbReference>
<evidence type="ECO:0000256" key="1">
    <source>
        <dbReference type="ARBA" id="ARBA00001526"/>
    </source>
</evidence>
<keyword evidence="4" id="KW-0645">Protease</keyword>
<keyword evidence="11" id="KW-1185">Reference proteome</keyword>
<evidence type="ECO:0000259" key="9">
    <source>
        <dbReference type="PROSITE" id="PS51178"/>
    </source>
</evidence>
<dbReference type="PANTHER" id="PTHR30627">
    <property type="entry name" value="PEPTIDOGLYCAN D,D-TRANSPEPTIDASE"/>
    <property type="match status" value="1"/>
</dbReference>
<dbReference type="SUPFAM" id="SSF56519">
    <property type="entry name" value="Penicillin binding protein dimerisation domain"/>
    <property type="match status" value="1"/>
</dbReference>
<dbReference type="Proteomes" id="UP000830055">
    <property type="component" value="Chromosome"/>
</dbReference>
<name>A0ABN6M4M5_9BACT</name>
<accession>A0ABN6M4M5</accession>
<evidence type="ECO:0000256" key="2">
    <source>
        <dbReference type="ARBA" id="ARBA00007898"/>
    </source>
</evidence>
<reference evidence="10 11" key="1">
    <citation type="submission" date="2022-01" db="EMBL/GenBank/DDBJ databases">
        <title>Desulfofustis limnae sp. nov., a novel mesophilic sulfate-reducing bacterium isolated from marsh soil.</title>
        <authorList>
            <person name="Watanabe M."/>
            <person name="Takahashi A."/>
            <person name="Kojima H."/>
            <person name="Fukui M."/>
        </authorList>
    </citation>
    <scope>NUCLEOTIDE SEQUENCE [LARGE SCALE GENOMIC DNA]</scope>
    <source>
        <strain evidence="10 11">PPLL</strain>
    </source>
</reference>
<dbReference type="Gene3D" id="3.40.710.10">
    <property type="entry name" value="DD-peptidase/beta-lactamase superfamily"/>
    <property type="match status" value="1"/>
</dbReference>
<evidence type="ECO:0000256" key="7">
    <source>
        <dbReference type="ARBA" id="ARBA00023251"/>
    </source>
</evidence>
<dbReference type="SUPFAM" id="SSF54184">
    <property type="entry name" value="Penicillin-binding protein 2x (pbp-2x), c-terminal domain"/>
    <property type="match status" value="1"/>
</dbReference>
<dbReference type="EMBL" id="AP025516">
    <property type="protein sequence ID" value="BDD86357.1"/>
    <property type="molecule type" value="Genomic_DNA"/>
</dbReference>
<evidence type="ECO:0000256" key="3">
    <source>
        <dbReference type="ARBA" id="ARBA00012865"/>
    </source>
</evidence>
<evidence type="ECO:0000256" key="5">
    <source>
        <dbReference type="ARBA" id="ARBA00022729"/>
    </source>
</evidence>
<comment type="similarity">
    <text evidence="2">Belongs to the class-D beta-lactamase family.</text>
</comment>
<protein>
    <recommendedName>
        <fullName evidence="3">beta-lactamase</fullName>
        <ecNumber evidence="3">3.5.2.6</ecNumber>
    </recommendedName>
</protein>
<evidence type="ECO:0000256" key="8">
    <source>
        <dbReference type="SAM" id="MobiDB-lite"/>
    </source>
</evidence>
<dbReference type="PANTHER" id="PTHR30627:SF6">
    <property type="entry name" value="BETA-LACTAMASE YBXI-RELATED"/>
    <property type="match status" value="1"/>
</dbReference>
<evidence type="ECO:0000313" key="11">
    <source>
        <dbReference type="Proteomes" id="UP000830055"/>
    </source>
</evidence>
<dbReference type="SUPFAM" id="SSF56601">
    <property type="entry name" value="beta-lactamase/transpeptidase-like"/>
    <property type="match status" value="2"/>
</dbReference>
<dbReference type="Pfam" id="PF03793">
    <property type="entry name" value="PASTA"/>
    <property type="match status" value="1"/>
</dbReference>
<dbReference type="InterPro" id="IPR036138">
    <property type="entry name" value="PBP_dimer_sf"/>
</dbReference>
<evidence type="ECO:0000313" key="10">
    <source>
        <dbReference type="EMBL" id="BDD86357.1"/>
    </source>
</evidence>
<dbReference type="InterPro" id="IPR050515">
    <property type="entry name" value="Beta-lactam/transpept"/>
</dbReference>
<dbReference type="CDD" id="cd06575">
    <property type="entry name" value="PASTA_Pbp2x-like_2"/>
    <property type="match status" value="1"/>
</dbReference>
<dbReference type="Gene3D" id="3.90.1310.10">
    <property type="entry name" value="Penicillin-binding protein 2a (Domain 2)"/>
    <property type="match status" value="1"/>
</dbReference>
<keyword evidence="6" id="KW-0378">Hydrolase</keyword>
<keyword evidence="5" id="KW-0732">Signal</keyword>
<gene>
    <name evidence="10" type="ORF">DPPLL_07220</name>
</gene>
<sequence length="605" mass="66429">MGVLLVLLLGGGAWYLRSWQPDLWGRLWPGAARMEGGGATQREGVRGTIYDRNYRELAVSYERVSVYANTREISNLVEVIEPLANVLQESFGDLSAHFSSGNPRIWLARDISQEQEQAIDDLALPGIYLHREYVRYYPEKESTAHLVGFVERDTGLAGIERFFNSLETKYRLGGPQTEDLQLLADGQPGADGRHLILTVDLKIQALLNDYLAAFSELDPGCKRGALVMEADTGAIIGYAQKPSFDSNRFHTYSEEVFSDVFNEMMAAPEPFKRYLRETSLLVSQSEESQALLPWSIAVEKRKLGVQLQLWEKLGAAGRGTSDFQGSVDDISERVPFTSPFSPAADYETVPVMQTPLQILTSITRTVNGGKKITPHTADRLILRHNQSEYLLETFLQIPAKPLLPAEVSDEARRIFQAMGRSGSLNASILSGVSTSYKMNGGMNSLRRHYLVVALVPVEQPELVLLIAGSDPGYLTESDQSVDPLAGVDPLIAPVVALQRVMKNLADMMRPRDQAGINYRALAGENDTPPSEEPRSPVAAETPAMTMPDLSGMSLRKSIRILQGAGVSITVGGSGRVVSQEPAVGTPLLPDMTVRLTLKQDDVDTP</sequence>
<keyword evidence="4" id="KW-0121">Carboxypeptidase</keyword>
<feature type="region of interest" description="Disordered" evidence="8">
    <location>
        <begin position="521"/>
        <end position="545"/>
    </location>
</feature>